<evidence type="ECO:0000259" key="3">
    <source>
        <dbReference type="Pfam" id="PF00586"/>
    </source>
</evidence>
<dbReference type="InterPro" id="IPR004536">
    <property type="entry name" value="SPS/SelD"/>
</dbReference>
<comment type="caution">
    <text evidence="4">The sequence shown here is derived from an EMBL/GenBank/DDBJ whole genome shotgun (WGS) entry which is preliminary data.</text>
</comment>
<dbReference type="PANTHER" id="PTHR10256:SF1">
    <property type="entry name" value="SELENIDE, WATER DIKINASE 2"/>
    <property type="match status" value="1"/>
</dbReference>
<dbReference type="InterPro" id="IPR016188">
    <property type="entry name" value="PurM-like_N"/>
</dbReference>
<dbReference type="GO" id="GO:0004756">
    <property type="term" value="F:selenide, water dikinase activity"/>
    <property type="evidence" value="ECO:0007669"/>
    <property type="project" value="TreeGrafter"/>
</dbReference>
<dbReference type="SUPFAM" id="SSF55326">
    <property type="entry name" value="PurM N-terminal domain-like"/>
    <property type="match status" value="1"/>
</dbReference>
<dbReference type="GO" id="GO:0005524">
    <property type="term" value="F:ATP binding"/>
    <property type="evidence" value="ECO:0007669"/>
    <property type="project" value="UniProtKB-KW"/>
</dbReference>
<evidence type="ECO:0000256" key="2">
    <source>
        <dbReference type="ARBA" id="ARBA00022840"/>
    </source>
</evidence>
<keyword evidence="2" id="KW-0067">ATP-binding</keyword>
<evidence type="ECO:0000256" key="1">
    <source>
        <dbReference type="ARBA" id="ARBA00022741"/>
    </source>
</evidence>
<dbReference type="Gene3D" id="3.30.1330.10">
    <property type="entry name" value="PurM-like, N-terminal domain"/>
    <property type="match status" value="1"/>
</dbReference>
<feature type="domain" description="PurM-like N-terminal" evidence="3">
    <location>
        <begin position="28"/>
        <end position="81"/>
    </location>
</feature>
<proteinExistence type="predicted"/>
<dbReference type="Pfam" id="PF00586">
    <property type="entry name" value="AIRS"/>
    <property type="match status" value="1"/>
</dbReference>
<organism evidence="4 5">
    <name type="scientific">Sciurus carolinensis</name>
    <name type="common">Eastern gray squirrel</name>
    <dbReference type="NCBI Taxonomy" id="30640"/>
    <lineage>
        <taxon>Eukaryota</taxon>
        <taxon>Metazoa</taxon>
        <taxon>Chordata</taxon>
        <taxon>Craniata</taxon>
        <taxon>Vertebrata</taxon>
        <taxon>Euteleostomi</taxon>
        <taxon>Mammalia</taxon>
        <taxon>Eutheria</taxon>
        <taxon>Euarchontoglires</taxon>
        <taxon>Glires</taxon>
        <taxon>Rodentia</taxon>
        <taxon>Sciuromorpha</taxon>
        <taxon>Sciuridae</taxon>
        <taxon>Sciurinae</taxon>
        <taxon>Sciurini</taxon>
        <taxon>Sciurus</taxon>
    </lineage>
</organism>
<dbReference type="GO" id="GO:0016260">
    <property type="term" value="P:selenocysteine biosynthetic process"/>
    <property type="evidence" value="ECO:0007669"/>
    <property type="project" value="TreeGrafter"/>
</dbReference>
<dbReference type="EMBL" id="JAATJV010259006">
    <property type="protein sequence ID" value="MBZ3875800.1"/>
    <property type="molecule type" value="Genomic_DNA"/>
</dbReference>
<dbReference type="PANTHER" id="PTHR10256">
    <property type="entry name" value="SELENIDE, WATER DIKINASE"/>
    <property type="match status" value="1"/>
</dbReference>
<accession>A0AA41MPJ5</accession>
<name>A0AA41MPJ5_SCICA</name>
<protein>
    <submittedName>
        <fullName evidence="4">Selenide, water dikinase 2</fullName>
    </submittedName>
</protein>
<dbReference type="Proteomes" id="UP001166674">
    <property type="component" value="Unassembled WGS sequence"/>
</dbReference>
<evidence type="ECO:0000313" key="5">
    <source>
        <dbReference type="Proteomes" id="UP001166674"/>
    </source>
</evidence>
<dbReference type="InterPro" id="IPR036676">
    <property type="entry name" value="PurM-like_C_sf"/>
</dbReference>
<keyword evidence="5" id="KW-1185">Reference proteome</keyword>
<dbReference type="AlphaFoldDB" id="A0AA41MPJ5"/>
<reference evidence="4" key="1">
    <citation type="submission" date="2020-03" db="EMBL/GenBank/DDBJ databases">
        <title>Studies in the Genomics of Life Span.</title>
        <authorList>
            <person name="Glass D."/>
        </authorList>
    </citation>
    <scope>NUCLEOTIDE SEQUENCE</scope>
    <source>
        <strain evidence="4">SUZIE</strain>
        <tissue evidence="4">Muscle</tissue>
    </source>
</reference>
<dbReference type="SUPFAM" id="SSF56042">
    <property type="entry name" value="PurM C-terminal domain-like"/>
    <property type="match status" value="1"/>
</dbReference>
<sequence length="206" mass="22240">MAEAAVGACGEAMVASVATEGCVNLLRHRGLSLVQTADFFYTLVEDPYMMGHIACANVLSDLYTMGITECDNMLMLLSVSQSMNEEELEKQRNEVSFVIHNLLIIAKMAAISKASRQFGLLQRTFADTSGGLLICLSGEQAAQYCSEIKSSKYGEGYQAWIIGIVEKGNQRVHIIDKPQVIEVLPRGVTAGALAPDNSNASSELNS</sequence>
<dbReference type="InterPro" id="IPR036921">
    <property type="entry name" value="PurM-like_N_sf"/>
</dbReference>
<evidence type="ECO:0000313" key="4">
    <source>
        <dbReference type="EMBL" id="MBZ3875800.1"/>
    </source>
</evidence>
<gene>
    <name evidence="4" type="ORF">SUZIE_134750</name>
</gene>
<keyword evidence="1" id="KW-0547">Nucleotide-binding</keyword>
<dbReference type="GO" id="GO:0005737">
    <property type="term" value="C:cytoplasm"/>
    <property type="evidence" value="ECO:0007669"/>
    <property type="project" value="TreeGrafter"/>
</dbReference>